<dbReference type="EMBL" id="QJSP01000021">
    <property type="protein sequence ID" value="PYE12612.1"/>
    <property type="molecule type" value="Genomic_DNA"/>
</dbReference>
<evidence type="ECO:0000256" key="8">
    <source>
        <dbReference type="ARBA" id="ARBA00012945"/>
    </source>
</evidence>
<keyword evidence="20" id="KW-0511">Multifunctional enzyme</keyword>
<dbReference type="GO" id="GO:0000287">
    <property type="term" value="F:magnesium ion binding"/>
    <property type="evidence" value="ECO:0007669"/>
    <property type="project" value="UniProtKB-ARBA"/>
</dbReference>
<comment type="cofactor">
    <cofactor evidence="2">
        <name>thiamine diphosphate</name>
        <dbReference type="ChEBI" id="CHEBI:58937"/>
    </cofactor>
</comment>
<feature type="compositionally biased region" description="Low complexity" evidence="32">
    <location>
        <begin position="53"/>
        <end position="65"/>
    </location>
</feature>
<dbReference type="NCBIfam" id="NF008907">
    <property type="entry name" value="PRK12270.1"/>
    <property type="match status" value="1"/>
</dbReference>
<evidence type="ECO:0000256" key="6">
    <source>
        <dbReference type="ARBA" id="ARBA00012226"/>
    </source>
</evidence>
<dbReference type="Gene3D" id="3.40.50.11610">
    <property type="entry name" value="Multifunctional 2-oxoglutarate metabolism enzyme, C-terminal domain"/>
    <property type="match status" value="1"/>
</dbReference>
<evidence type="ECO:0000256" key="3">
    <source>
        <dbReference type="ARBA" id="ARBA00004813"/>
    </source>
</evidence>
<dbReference type="FunFam" id="3.40.50.11610:FF:000002">
    <property type="entry name" value="2-oxoglutarate dehydrogenase E1 component"/>
    <property type="match status" value="1"/>
</dbReference>
<evidence type="ECO:0000256" key="16">
    <source>
        <dbReference type="ARBA" id="ARBA00022842"/>
    </source>
</evidence>
<dbReference type="InterPro" id="IPR011603">
    <property type="entry name" value="2oxoglutarate_DH_E1"/>
</dbReference>
<keyword evidence="14" id="KW-0479">Metal-binding</keyword>
<name>A0A318REQ5_WILLI</name>
<sequence>MSSSSISDFGQNEWLVEEMYQRFQKDPSSVDPSWHDFLKNYASESNGSGGEASAGERSADEGSGAQSKNTSGNGTAGKAASLPKPAVDPTPASKAAAGQSDTSRDASAQTTAQSTPAPEKQSPKNDAAKAAPTKAAPGKSEPATQKKAARPTTDAPRKDAKKSAPAKAAPAETTDEATNKVLRGPAAAIAKNMAASLQIPTATSVRAVPAKLMIDNRVVINNHLARTRGGKISFTHILGFAIVQGIKSFPGMNRHYAEVDGKPNVVQPAHTNLGLAIDLPGKDGARTLVVAAIKRTETMNFAQFHAAYEDIVRRAREGKLTGDDFAGVTISLTNPGTIGTVHSVPRLMKGQGTIVGAGAMEYPAEFQGASDEQIAALAVGKLMTLTSTYDHRIIQGAESGDFLRTIHQLLLSDEFFDEIFTTLHIPYEPIRWRRDIPEGAVDKNARVLELIAAYRNRGHLMADIDPLMIDSDARSAHPDLDVLTYDLTLWDLDRSFNVGGFHGENKMKLRDVLSILRDSYCRHVGVEYTHILEPEQQQWLQERVEIKHVKPPVAEQKYILSKLNAAEAFETFLQTKYVGQKRFSLEGAEAVIPMMDGVIDQSAEYGLDEVVIGMPHRGRLNVLANIVGKPYSKIFTEFEGNLNPSQAHGSGDVKYHLGAEGKYYQMFGDNEINVSLTANPSHLEAVDPVLEGLVRAKQDLRDLGDGAFTVLPLMLHGDAAFAGQGVVAETLNLAMLRGYRTGGTVHIVVNNQVGFTTAPEASRSSEYCTDVAKMIGAPIFHVNGDDPEACVWAAKLAVDYRQKFNKDVVIDLVCYRRRGHNEGDDPSMTQPAMYDVIDTKRSVRKSYTEALIGRGDISTKEAEDALRDYQGQLERVFNEVRELEKYQAAPSPSVESDQVLPVKLETKISKETMERIGDAFVNVPDGFTVHQRVKPVLKKRYEMSRNGNVDWAFGELLAFGSLVEEGRTVRLSGQDSRRGTFTQRHSVLIDRENGDEYTPLRTVAETNPDNPGRFLAYDSALSEYAVVGFEYGYSVGDPDALVLWEAQFGDFVNGAQSIIDEFISSGEAKWGQTSDVVLLLPHGHEGQGPDHTSGRIERFLLLCAEGSMTVALPSTPASYFHLLRRHVLDGISRPLVVFTPKSMLRNKAAVSPVSEFTEGKFKSVIDDPAFDSGGDREKVRRVLLVSGKLYYELAARKEKDKRDDVAIVRVEQLYPVPHKRLRNALEQYTNMEEILWVQEEPANQGAWPFFGLNLPEMLPEFFQGLRRVSRRAMSAPSSGSSKVHAVEQQEIIDTAFA</sequence>
<keyword evidence="19" id="KW-0456">Lyase</keyword>
<evidence type="ECO:0000256" key="15">
    <source>
        <dbReference type="ARBA" id="ARBA00022793"/>
    </source>
</evidence>
<comment type="pathway">
    <text evidence="3">Carbohydrate metabolism; tricarboxylic acid cycle; succinyl-CoA from 2-oxoglutarate (dehydrogenase route): step 1/1.</text>
</comment>
<evidence type="ECO:0000256" key="1">
    <source>
        <dbReference type="ARBA" id="ARBA00001946"/>
    </source>
</evidence>
<evidence type="ECO:0000256" key="23">
    <source>
        <dbReference type="ARBA" id="ARBA00030696"/>
    </source>
</evidence>
<evidence type="ECO:0000256" key="19">
    <source>
        <dbReference type="ARBA" id="ARBA00023239"/>
    </source>
</evidence>
<dbReference type="EC" id="1.2.4.2" evidence="7"/>
<dbReference type="InterPro" id="IPR029061">
    <property type="entry name" value="THDP-binding"/>
</dbReference>
<dbReference type="Pfam" id="PF00676">
    <property type="entry name" value="E1_dh"/>
    <property type="match status" value="1"/>
</dbReference>
<evidence type="ECO:0000256" key="5">
    <source>
        <dbReference type="ARBA" id="ARBA00007702"/>
    </source>
</evidence>
<dbReference type="UniPathway" id="UPA00223">
    <property type="reaction ID" value="UER00997"/>
</dbReference>
<dbReference type="GO" id="GO:0045252">
    <property type="term" value="C:oxoglutarate dehydrogenase complex"/>
    <property type="evidence" value="ECO:0007669"/>
    <property type="project" value="TreeGrafter"/>
</dbReference>
<feature type="compositionally biased region" description="Low complexity" evidence="32">
    <location>
        <begin position="105"/>
        <end position="120"/>
    </location>
</feature>
<dbReference type="InterPro" id="IPR042179">
    <property type="entry name" value="KGD_C_sf"/>
</dbReference>
<evidence type="ECO:0000256" key="17">
    <source>
        <dbReference type="ARBA" id="ARBA00023002"/>
    </source>
</evidence>
<evidence type="ECO:0000256" key="11">
    <source>
        <dbReference type="ARBA" id="ARBA00022532"/>
    </source>
</evidence>
<dbReference type="Pfam" id="PF00198">
    <property type="entry name" value="2-oxoacid_dh"/>
    <property type="match status" value="1"/>
</dbReference>
<dbReference type="GO" id="GO:0004591">
    <property type="term" value="F:oxoglutarate dehydrogenase (succinyl-transferring) activity"/>
    <property type="evidence" value="ECO:0007669"/>
    <property type="project" value="UniProtKB-EC"/>
</dbReference>
<keyword evidence="12" id="KW-0021">Allosteric enzyme</keyword>
<evidence type="ECO:0000256" key="14">
    <source>
        <dbReference type="ARBA" id="ARBA00022723"/>
    </source>
</evidence>
<dbReference type="GO" id="GO:0004149">
    <property type="term" value="F:dihydrolipoyllysine-residue succinyltransferase activity"/>
    <property type="evidence" value="ECO:0007669"/>
    <property type="project" value="UniProtKB-EC"/>
</dbReference>
<dbReference type="Gene3D" id="3.30.559.10">
    <property type="entry name" value="Chloramphenicol acetyltransferase-like domain"/>
    <property type="match status" value="1"/>
</dbReference>
<keyword evidence="17" id="KW-0560">Oxidoreductase</keyword>
<dbReference type="PANTHER" id="PTHR23152">
    <property type="entry name" value="2-OXOGLUTARATE DEHYDROGENASE"/>
    <property type="match status" value="1"/>
</dbReference>
<evidence type="ECO:0000256" key="13">
    <source>
        <dbReference type="ARBA" id="ARBA00022679"/>
    </source>
</evidence>
<dbReference type="GO" id="GO:0005829">
    <property type="term" value="C:cytosol"/>
    <property type="evidence" value="ECO:0007669"/>
    <property type="project" value="TreeGrafter"/>
</dbReference>
<gene>
    <name evidence="34" type="ORF">DFR67_12142</name>
</gene>
<dbReference type="GO" id="GO:0050439">
    <property type="term" value="F:2-hydroxy-3-oxoadipate synthase activity"/>
    <property type="evidence" value="ECO:0007669"/>
    <property type="project" value="UniProtKB-EC"/>
</dbReference>
<comment type="cofactor">
    <cofactor evidence="1">
        <name>Mg(2+)</name>
        <dbReference type="ChEBI" id="CHEBI:18420"/>
    </cofactor>
</comment>
<dbReference type="Pfam" id="PF16078">
    <property type="entry name" value="2-oxogl_dehyd_N"/>
    <property type="match status" value="1"/>
</dbReference>
<comment type="catalytic activity">
    <reaction evidence="29">
        <text>N(6)-[(R)-lipoyl]-L-lysyl-[protein] + 2-oxoglutarate + H(+) = N(6)-[(R)-S(8)-succinyldihydrolipoyl]-L-lysyl-[protein] + CO2</text>
        <dbReference type="Rhea" id="RHEA:12188"/>
        <dbReference type="Rhea" id="RHEA-COMP:10474"/>
        <dbReference type="Rhea" id="RHEA-COMP:20092"/>
        <dbReference type="ChEBI" id="CHEBI:15378"/>
        <dbReference type="ChEBI" id="CHEBI:16526"/>
        <dbReference type="ChEBI" id="CHEBI:16810"/>
        <dbReference type="ChEBI" id="CHEBI:83099"/>
        <dbReference type="ChEBI" id="CHEBI:83120"/>
        <dbReference type="EC" id="1.2.4.2"/>
    </reaction>
</comment>
<dbReference type="PANTHER" id="PTHR23152:SF4">
    <property type="entry name" value="2-OXOADIPATE DEHYDROGENASE COMPLEX COMPONENT E1"/>
    <property type="match status" value="1"/>
</dbReference>
<dbReference type="GO" id="GO:0008683">
    <property type="term" value="F:2-oxoglutarate decarboxylase activity"/>
    <property type="evidence" value="ECO:0007669"/>
    <property type="project" value="UniProtKB-EC"/>
</dbReference>
<evidence type="ECO:0000256" key="25">
    <source>
        <dbReference type="ARBA" id="ARBA00032880"/>
    </source>
</evidence>
<dbReference type="InterPro" id="IPR001078">
    <property type="entry name" value="2-oxoacid_DH_actylTfrase"/>
</dbReference>
<dbReference type="SUPFAM" id="SSF52518">
    <property type="entry name" value="Thiamin diphosphate-binding fold (THDP-binding)"/>
    <property type="match status" value="2"/>
</dbReference>
<evidence type="ECO:0000256" key="20">
    <source>
        <dbReference type="ARBA" id="ARBA00023268"/>
    </source>
</evidence>
<keyword evidence="21" id="KW-0012">Acyltransferase</keyword>
<comment type="similarity">
    <text evidence="5">Belongs to the 2-oxoacid dehydrogenase family. Kgd subfamily.</text>
</comment>
<dbReference type="Pfam" id="PF16870">
    <property type="entry name" value="OxoGdeHyase_C"/>
    <property type="match status" value="1"/>
</dbReference>
<dbReference type="FunFam" id="3.40.50.970:FF:000018">
    <property type="entry name" value="2-oxoglutarate dehydrogenase E1 component"/>
    <property type="match status" value="1"/>
</dbReference>
<protein>
    <recommendedName>
        <fullName evidence="10">Multifunctional 2-oxoglutarate metabolism enzyme</fullName>
        <ecNumber evidence="7">1.2.4.2</ecNumber>
        <ecNumber evidence="9">2.2.1.5</ecNumber>
        <ecNumber evidence="8">2.3.1.61</ecNumber>
        <ecNumber evidence="6">4.1.1.71</ecNumber>
    </recommendedName>
    <alternativeName>
        <fullName evidence="22">2-hydroxy-3-oxoadipate synthase</fullName>
    </alternativeName>
    <alternativeName>
        <fullName evidence="23">2-oxoglutarate carboxy-lyase</fullName>
    </alternativeName>
    <alternativeName>
        <fullName evidence="25">2-oxoglutarate decarboxylase</fullName>
    </alternativeName>
    <alternativeName>
        <fullName evidence="24">Alpha-ketoglutarate decarboxylase</fullName>
    </alternativeName>
    <alternativeName>
        <fullName evidence="26">Alpha-ketoglutarate-glyoxylate carboligase</fullName>
    </alternativeName>
</protein>
<dbReference type="CDD" id="cd02016">
    <property type="entry name" value="TPP_E1_OGDC_like"/>
    <property type="match status" value="1"/>
</dbReference>
<evidence type="ECO:0000256" key="32">
    <source>
        <dbReference type="SAM" id="MobiDB-lite"/>
    </source>
</evidence>
<feature type="coiled-coil region" evidence="31">
    <location>
        <begin position="859"/>
        <end position="886"/>
    </location>
</feature>
<dbReference type="GO" id="GO:0030976">
    <property type="term" value="F:thiamine pyrophosphate binding"/>
    <property type="evidence" value="ECO:0007669"/>
    <property type="project" value="InterPro"/>
</dbReference>
<comment type="catalytic activity">
    <reaction evidence="28">
        <text>2-oxoglutarate + H(+) = succinate semialdehyde + CO2</text>
        <dbReference type="Rhea" id="RHEA:10524"/>
        <dbReference type="ChEBI" id="CHEBI:15378"/>
        <dbReference type="ChEBI" id="CHEBI:16526"/>
        <dbReference type="ChEBI" id="CHEBI:16810"/>
        <dbReference type="ChEBI" id="CHEBI:57706"/>
        <dbReference type="EC" id="4.1.1.71"/>
    </reaction>
</comment>
<evidence type="ECO:0000256" key="2">
    <source>
        <dbReference type="ARBA" id="ARBA00001964"/>
    </source>
</evidence>
<feature type="domain" description="Transketolase-like pyrimidine-binding" evidence="33">
    <location>
        <begin position="949"/>
        <end position="1146"/>
    </location>
</feature>
<dbReference type="SUPFAM" id="SSF52777">
    <property type="entry name" value="CoA-dependent acyltransferases"/>
    <property type="match status" value="1"/>
</dbReference>
<evidence type="ECO:0000256" key="27">
    <source>
        <dbReference type="ARBA" id="ARBA00047721"/>
    </source>
</evidence>
<comment type="caution">
    <text evidence="34">The sequence shown here is derived from an EMBL/GenBank/DDBJ whole genome shotgun (WGS) entry which is preliminary data.</text>
</comment>
<dbReference type="OrthoDB" id="9759785at2"/>
<evidence type="ECO:0000313" key="35">
    <source>
        <dbReference type="Proteomes" id="UP000247591"/>
    </source>
</evidence>
<keyword evidence="31" id="KW-0175">Coiled coil</keyword>
<dbReference type="NCBIfam" id="NF006914">
    <property type="entry name" value="PRK09404.1"/>
    <property type="match status" value="1"/>
</dbReference>
<evidence type="ECO:0000313" key="34">
    <source>
        <dbReference type="EMBL" id="PYE12612.1"/>
    </source>
</evidence>
<evidence type="ECO:0000256" key="21">
    <source>
        <dbReference type="ARBA" id="ARBA00023315"/>
    </source>
</evidence>
<dbReference type="EC" id="2.2.1.5" evidence="9"/>
<dbReference type="Proteomes" id="UP000247591">
    <property type="component" value="Unassembled WGS sequence"/>
</dbReference>
<evidence type="ECO:0000259" key="33">
    <source>
        <dbReference type="SMART" id="SM00861"/>
    </source>
</evidence>
<keyword evidence="16" id="KW-0460">Magnesium</keyword>
<dbReference type="Gene3D" id="3.40.50.970">
    <property type="match status" value="1"/>
</dbReference>
<dbReference type="EC" id="2.3.1.61" evidence="8"/>
<evidence type="ECO:0000256" key="24">
    <source>
        <dbReference type="ARBA" id="ARBA00032625"/>
    </source>
</evidence>
<keyword evidence="35" id="KW-1185">Reference proteome</keyword>
<dbReference type="SMART" id="SM00861">
    <property type="entry name" value="Transket_pyr"/>
    <property type="match status" value="1"/>
</dbReference>
<proteinExistence type="inferred from homology"/>
<evidence type="ECO:0000256" key="12">
    <source>
        <dbReference type="ARBA" id="ARBA00022533"/>
    </source>
</evidence>
<evidence type="ECO:0000256" key="10">
    <source>
        <dbReference type="ARBA" id="ARBA00020204"/>
    </source>
</evidence>
<dbReference type="Pfam" id="PF02779">
    <property type="entry name" value="Transket_pyr"/>
    <property type="match status" value="1"/>
</dbReference>
<evidence type="ECO:0000256" key="22">
    <source>
        <dbReference type="ARBA" id="ARBA00029773"/>
    </source>
</evidence>
<dbReference type="Gene3D" id="1.10.287.1150">
    <property type="entry name" value="TPP helical domain"/>
    <property type="match status" value="1"/>
</dbReference>
<evidence type="ECO:0000256" key="31">
    <source>
        <dbReference type="SAM" id="Coils"/>
    </source>
</evidence>
<evidence type="ECO:0000256" key="7">
    <source>
        <dbReference type="ARBA" id="ARBA00012280"/>
    </source>
</evidence>
<dbReference type="InterPro" id="IPR001017">
    <property type="entry name" value="DH_E1"/>
</dbReference>
<dbReference type="InterPro" id="IPR032106">
    <property type="entry name" value="2-oxogl_dehyd_N"/>
</dbReference>
<comment type="catalytic activity">
    <reaction evidence="27">
        <text>glyoxylate + 2-oxoglutarate + H(+) = 2-hydroxy-3-oxoadipate + CO2</text>
        <dbReference type="Rhea" id="RHEA:14341"/>
        <dbReference type="ChEBI" id="CHEBI:15378"/>
        <dbReference type="ChEBI" id="CHEBI:16526"/>
        <dbReference type="ChEBI" id="CHEBI:16810"/>
        <dbReference type="ChEBI" id="CHEBI:36655"/>
        <dbReference type="ChEBI" id="CHEBI:57712"/>
        <dbReference type="EC" id="2.2.1.5"/>
    </reaction>
</comment>
<keyword evidence="11" id="KW-0816">Tricarboxylic acid cycle</keyword>
<dbReference type="RefSeq" id="WP_110472392.1">
    <property type="nucleotide sequence ID" value="NZ_QJSP01000021.1"/>
</dbReference>
<feature type="compositionally biased region" description="Low complexity" evidence="32">
    <location>
        <begin position="128"/>
        <end position="137"/>
    </location>
</feature>
<dbReference type="NCBIfam" id="TIGR00239">
    <property type="entry name" value="2oxo_dh_E1"/>
    <property type="match status" value="1"/>
</dbReference>
<comment type="catalytic activity">
    <reaction evidence="30">
        <text>N(6)-[(R)-dihydrolipoyl]-L-lysyl-[protein] + succinyl-CoA = N(6)-[(R)-S(8)-succinyldihydrolipoyl]-L-lysyl-[protein] + CoA</text>
        <dbReference type="Rhea" id="RHEA:15213"/>
        <dbReference type="Rhea" id="RHEA-COMP:10475"/>
        <dbReference type="Rhea" id="RHEA-COMP:20092"/>
        <dbReference type="ChEBI" id="CHEBI:57287"/>
        <dbReference type="ChEBI" id="CHEBI:57292"/>
        <dbReference type="ChEBI" id="CHEBI:83100"/>
        <dbReference type="ChEBI" id="CHEBI:83120"/>
        <dbReference type="EC" id="2.3.1.61"/>
    </reaction>
</comment>
<keyword evidence="18" id="KW-0786">Thiamine pyrophosphate</keyword>
<evidence type="ECO:0000256" key="4">
    <source>
        <dbReference type="ARBA" id="ARBA00005053"/>
    </source>
</evidence>
<dbReference type="GO" id="GO:0006099">
    <property type="term" value="P:tricarboxylic acid cycle"/>
    <property type="evidence" value="ECO:0007669"/>
    <property type="project" value="UniProtKB-UniPathway"/>
</dbReference>
<organism evidence="34 35">
    <name type="scientific">Williamsia limnetica</name>
    <dbReference type="NCBI Taxonomy" id="882452"/>
    <lineage>
        <taxon>Bacteria</taxon>
        <taxon>Bacillati</taxon>
        <taxon>Actinomycetota</taxon>
        <taxon>Actinomycetes</taxon>
        <taxon>Mycobacteriales</taxon>
        <taxon>Nocardiaceae</taxon>
        <taxon>Williamsia</taxon>
    </lineage>
</organism>
<evidence type="ECO:0000256" key="30">
    <source>
        <dbReference type="ARBA" id="ARBA00052761"/>
    </source>
</evidence>
<keyword evidence="15" id="KW-0210">Decarboxylase</keyword>
<keyword evidence="13" id="KW-0808">Transferase</keyword>
<feature type="region of interest" description="Disordered" evidence="32">
    <location>
        <begin position="25"/>
        <end position="180"/>
    </location>
</feature>
<comment type="pathway">
    <text evidence="4">Carbohydrate metabolism; tricarboxylic acid cycle; succinate from 2-oxoglutarate (transferase route): step 1/2.</text>
</comment>
<dbReference type="InterPro" id="IPR005475">
    <property type="entry name" value="Transketolase-like_Pyr-bd"/>
</dbReference>
<evidence type="ECO:0000256" key="26">
    <source>
        <dbReference type="ARBA" id="ARBA00033243"/>
    </source>
</evidence>
<accession>A0A318REQ5</accession>
<evidence type="ECO:0000256" key="18">
    <source>
        <dbReference type="ARBA" id="ARBA00023052"/>
    </source>
</evidence>
<dbReference type="InterPro" id="IPR031717">
    <property type="entry name" value="ODO-1/KGD_C"/>
</dbReference>
<dbReference type="EC" id="4.1.1.71" evidence="6"/>
<evidence type="ECO:0000256" key="29">
    <source>
        <dbReference type="ARBA" id="ARBA00051911"/>
    </source>
</evidence>
<dbReference type="Gene3D" id="3.40.50.12470">
    <property type="match status" value="1"/>
</dbReference>
<evidence type="ECO:0000256" key="9">
    <source>
        <dbReference type="ARBA" id="ARBA00013148"/>
    </source>
</evidence>
<feature type="compositionally biased region" description="Low complexity" evidence="32">
    <location>
        <begin position="163"/>
        <end position="172"/>
    </location>
</feature>
<evidence type="ECO:0000256" key="28">
    <source>
        <dbReference type="ARBA" id="ARBA00049135"/>
    </source>
</evidence>
<dbReference type="InterPro" id="IPR023213">
    <property type="entry name" value="CAT-like_dom_sf"/>
</dbReference>
<reference evidence="34 35" key="1">
    <citation type="submission" date="2018-06" db="EMBL/GenBank/DDBJ databases">
        <title>Genomic Encyclopedia of Type Strains, Phase IV (KMG-IV): sequencing the most valuable type-strain genomes for metagenomic binning, comparative biology and taxonomic classification.</title>
        <authorList>
            <person name="Goeker M."/>
        </authorList>
    </citation>
    <scope>NUCLEOTIDE SEQUENCE [LARGE SCALE GENOMIC DNA]</scope>
    <source>
        <strain evidence="34 35">DSM 45521</strain>
    </source>
</reference>